<evidence type="ECO:0000313" key="3">
    <source>
        <dbReference type="EMBL" id="MDF9407173.1"/>
    </source>
</evidence>
<sequence>MRKLSVATIVFLVLISVAALAAADVQDSLVGKVVEGTYPVVLNNSTLAKEAIVIDGTSYLPVRAVAEALKMDVSFENNTVILKSTGAPVVKQGSGQLGGGQQGGPMEDVAQILGITTDELRSELKAGTTLEQIASDKGITLDQLKEQWLANRKTELDNQVSQGKLTAEQAQSVLTRLEDIDLSKLGTEPGMGGNGPSDGSLQMPPSDANYQK</sequence>
<feature type="chain" id="PRO_5040805305" evidence="2">
    <location>
        <begin position="22"/>
        <end position="212"/>
    </location>
</feature>
<keyword evidence="4" id="KW-1185">Reference proteome</keyword>
<evidence type="ECO:0000256" key="2">
    <source>
        <dbReference type="SAM" id="SignalP"/>
    </source>
</evidence>
<organism evidence="3 4">
    <name type="scientific">Pelotomaculum isophthalicicum JI</name>
    <dbReference type="NCBI Taxonomy" id="947010"/>
    <lineage>
        <taxon>Bacteria</taxon>
        <taxon>Bacillati</taxon>
        <taxon>Bacillota</taxon>
        <taxon>Clostridia</taxon>
        <taxon>Eubacteriales</taxon>
        <taxon>Desulfotomaculaceae</taxon>
        <taxon>Pelotomaculum</taxon>
    </lineage>
</organism>
<accession>A0A9X4H2B7</accession>
<protein>
    <submittedName>
        <fullName evidence="3">Copper amine oxidase N-terminal domain-containing protein</fullName>
    </submittedName>
</protein>
<evidence type="ECO:0000256" key="1">
    <source>
        <dbReference type="SAM" id="MobiDB-lite"/>
    </source>
</evidence>
<comment type="caution">
    <text evidence="3">The sequence shown here is derived from an EMBL/GenBank/DDBJ whole genome shotgun (WGS) entry which is preliminary data.</text>
</comment>
<reference evidence="3" key="1">
    <citation type="submission" date="2022-02" db="EMBL/GenBank/DDBJ databases">
        <authorList>
            <person name="Leng L."/>
        </authorList>
    </citation>
    <scope>NUCLEOTIDE SEQUENCE</scope>
    <source>
        <strain evidence="3">JI</strain>
    </source>
</reference>
<feature type="signal peptide" evidence="2">
    <location>
        <begin position="1"/>
        <end position="21"/>
    </location>
</feature>
<proteinExistence type="predicted"/>
<feature type="region of interest" description="Disordered" evidence="1">
    <location>
        <begin position="179"/>
        <end position="212"/>
    </location>
</feature>
<evidence type="ECO:0000313" key="4">
    <source>
        <dbReference type="Proteomes" id="UP001154312"/>
    </source>
</evidence>
<dbReference type="Proteomes" id="UP001154312">
    <property type="component" value="Unassembled WGS sequence"/>
</dbReference>
<name>A0A9X4H2B7_9FIRM</name>
<gene>
    <name evidence="3" type="ORF">L7E55_02180</name>
</gene>
<dbReference type="AlphaFoldDB" id="A0A9X4H2B7"/>
<dbReference type="EMBL" id="JAKOAV010000002">
    <property type="protein sequence ID" value="MDF9407173.1"/>
    <property type="molecule type" value="Genomic_DNA"/>
</dbReference>
<keyword evidence="2" id="KW-0732">Signal</keyword>
<dbReference type="RefSeq" id="WP_277442349.1">
    <property type="nucleotide sequence ID" value="NZ_JAKOAV010000002.1"/>
</dbReference>